<reference evidence="1" key="3">
    <citation type="submission" date="2021-06" db="EMBL/GenBank/DDBJ databases">
        <title>Chromosome-level genome assembly for S. haematobium.</title>
        <authorList>
            <person name="Stroehlein A.J."/>
        </authorList>
    </citation>
    <scope>NUCLEOTIDE SEQUENCE</scope>
</reference>
<dbReference type="EMBL" id="AMPZ03000005">
    <property type="protein sequence ID" value="KAH9582822.1"/>
    <property type="molecule type" value="Genomic_DNA"/>
</dbReference>
<dbReference type="RefSeq" id="XP_051066255.1">
    <property type="nucleotide sequence ID" value="XM_051215723.1"/>
</dbReference>
<organism evidence="1 2">
    <name type="scientific">Schistosoma haematobium</name>
    <name type="common">Blood fluke</name>
    <dbReference type="NCBI Taxonomy" id="6185"/>
    <lineage>
        <taxon>Eukaryota</taxon>
        <taxon>Metazoa</taxon>
        <taxon>Spiralia</taxon>
        <taxon>Lophotrochozoa</taxon>
        <taxon>Platyhelminthes</taxon>
        <taxon>Trematoda</taxon>
        <taxon>Digenea</taxon>
        <taxon>Strigeidida</taxon>
        <taxon>Schistosomatoidea</taxon>
        <taxon>Schistosomatidae</taxon>
        <taxon>Schistosoma</taxon>
    </lineage>
</organism>
<dbReference type="AlphaFoldDB" id="A0A922IMA3"/>
<reference evidence="1" key="1">
    <citation type="journal article" date="2012" name="Nat. Genet.">
        <title>Whole-genome sequence of Schistosoma haematobium.</title>
        <authorList>
            <person name="Young N.D."/>
            <person name="Jex A.R."/>
            <person name="Li B."/>
            <person name="Liu S."/>
            <person name="Yang L."/>
            <person name="Xiong Z."/>
            <person name="Li Y."/>
            <person name="Cantacessi C."/>
            <person name="Hall R.S."/>
            <person name="Xu X."/>
            <person name="Chen F."/>
            <person name="Wu X."/>
            <person name="Zerlotini A."/>
            <person name="Oliveira G."/>
            <person name="Hofmann A."/>
            <person name="Zhang G."/>
            <person name="Fang X."/>
            <person name="Kang Y."/>
            <person name="Campbell B.E."/>
            <person name="Loukas A."/>
            <person name="Ranganathan S."/>
            <person name="Rollinson D."/>
            <person name="Rinaldi G."/>
            <person name="Brindley P.J."/>
            <person name="Yang H."/>
            <person name="Wang J."/>
            <person name="Wang J."/>
            <person name="Gasser R.B."/>
        </authorList>
    </citation>
    <scope>NUCLEOTIDE SEQUENCE</scope>
</reference>
<evidence type="ECO:0000313" key="2">
    <source>
        <dbReference type="Proteomes" id="UP000471633"/>
    </source>
</evidence>
<dbReference type="GeneID" id="24590446"/>
<sequence length="144" mass="16232">MQIVAEITAYTRIPKVELARMLQKRPYDYIMATYMIMESVLEEEDVFIRLQRRNNLPPSAAVPSKKLHTFSCRQIRDEKFSASAPSSTPLHRGNVTVPSSIPGAPLHVRSGNLIQAAFIDESSTSDLLIEVRALIVFGLYHLFT</sequence>
<accession>A0A922IMA3</accession>
<keyword evidence="2" id="KW-1185">Reference proteome</keyword>
<reference evidence="1" key="4">
    <citation type="journal article" date="2022" name="PLoS Pathog.">
        <title>Chromosome-level genome of Schistosoma haematobium underpins genome-wide explorations of molecular variation.</title>
        <authorList>
            <person name="Stroehlein A.J."/>
            <person name="Korhonen P.K."/>
            <person name="Lee V.V."/>
            <person name="Ralph S.A."/>
            <person name="Mentink-Kane M."/>
            <person name="You H."/>
            <person name="McManus D.P."/>
            <person name="Tchuente L.T."/>
            <person name="Stothard J.R."/>
            <person name="Kaur P."/>
            <person name="Dudchenko O."/>
            <person name="Aiden E.L."/>
            <person name="Yang B."/>
            <person name="Yang H."/>
            <person name="Emery A.M."/>
            <person name="Webster B.L."/>
            <person name="Brindley P.J."/>
            <person name="Rollinson D."/>
            <person name="Chang B.C.H."/>
            <person name="Gasser R.B."/>
            <person name="Young N.D."/>
        </authorList>
    </citation>
    <scope>NUCLEOTIDE SEQUENCE</scope>
</reference>
<name>A0A922IMA3_SCHHA</name>
<evidence type="ECO:0000313" key="1">
    <source>
        <dbReference type="EMBL" id="KAH9582822.1"/>
    </source>
</evidence>
<gene>
    <name evidence="1" type="ORF">MS3_00007449</name>
</gene>
<dbReference type="CTD" id="24590446"/>
<protein>
    <submittedName>
        <fullName evidence="1">Uncharacterized protein</fullName>
    </submittedName>
</protein>
<dbReference type="Proteomes" id="UP000471633">
    <property type="component" value="Unassembled WGS sequence"/>
</dbReference>
<proteinExistence type="predicted"/>
<comment type="caution">
    <text evidence="1">The sequence shown here is derived from an EMBL/GenBank/DDBJ whole genome shotgun (WGS) entry which is preliminary data.</text>
</comment>
<reference evidence="1" key="2">
    <citation type="journal article" date="2019" name="Gigascience">
        <title>High-quality Schistosoma haematobium genome achieved by single-molecule and long-range sequencing.</title>
        <authorList>
            <person name="Stroehlein A.J."/>
            <person name="Korhonen P.K."/>
            <person name="Chong T.M."/>
            <person name="Lim Y.L."/>
            <person name="Chan K.G."/>
            <person name="Webster B."/>
            <person name="Rollinson D."/>
            <person name="Brindley P.J."/>
            <person name="Gasser R.B."/>
            <person name="Young N.D."/>
        </authorList>
    </citation>
    <scope>NUCLEOTIDE SEQUENCE</scope>
</reference>